<dbReference type="NCBIfam" id="TIGR00176">
    <property type="entry name" value="mobB"/>
    <property type="match status" value="1"/>
</dbReference>
<evidence type="ECO:0000313" key="2">
    <source>
        <dbReference type="EMBL" id="ODB92940.1"/>
    </source>
</evidence>
<dbReference type="InterPro" id="IPR004435">
    <property type="entry name" value="MobB_dom"/>
</dbReference>
<dbReference type="PANTHER" id="PTHR40072:SF1">
    <property type="entry name" value="MOLYBDOPTERIN-GUANINE DINUCLEOTIDE BIOSYNTHESIS ADAPTER PROTEIN"/>
    <property type="match status" value="1"/>
</dbReference>
<name>A0A1E2UHU8_9GAMM</name>
<dbReference type="Proteomes" id="UP000094849">
    <property type="component" value="Unassembled WGS sequence"/>
</dbReference>
<gene>
    <name evidence="2" type="ORF">A3196_19430</name>
</gene>
<dbReference type="RefSeq" id="WP_069015589.1">
    <property type="nucleotide sequence ID" value="NZ_LVJW01000007.1"/>
</dbReference>
<dbReference type="Gene3D" id="3.40.50.300">
    <property type="entry name" value="P-loop containing nucleotide triphosphate hydrolases"/>
    <property type="match status" value="1"/>
</dbReference>
<dbReference type="SUPFAM" id="SSF52540">
    <property type="entry name" value="P-loop containing nucleoside triphosphate hydrolases"/>
    <property type="match status" value="1"/>
</dbReference>
<dbReference type="InterPro" id="IPR052539">
    <property type="entry name" value="MGD_biosynthesis_adapter"/>
</dbReference>
<dbReference type="InterPro" id="IPR027417">
    <property type="entry name" value="P-loop_NTPase"/>
</dbReference>
<dbReference type="EMBL" id="LVJZ01000005">
    <property type="protein sequence ID" value="ODB92940.1"/>
    <property type="molecule type" value="Genomic_DNA"/>
</dbReference>
<keyword evidence="3" id="KW-1185">Reference proteome</keyword>
<dbReference type="GO" id="GO:0006777">
    <property type="term" value="P:Mo-molybdopterin cofactor biosynthetic process"/>
    <property type="evidence" value="ECO:0007669"/>
    <property type="project" value="InterPro"/>
</dbReference>
<dbReference type="PANTHER" id="PTHR40072">
    <property type="entry name" value="MOLYBDOPTERIN-GUANINE DINUCLEOTIDE BIOSYNTHESIS ADAPTER PROTEIN-RELATED"/>
    <property type="match status" value="1"/>
</dbReference>
<evidence type="ECO:0000259" key="1">
    <source>
        <dbReference type="Pfam" id="PF03205"/>
    </source>
</evidence>
<dbReference type="Pfam" id="PF03205">
    <property type="entry name" value="MobB"/>
    <property type="match status" value="1"/>
</dbReference>
<sequence length="178" mass="19660">MRQFSSTPLIGFAAYSGTGKTTLLRQLIPLLRESSINLGVIKHAHHEVDVDQPGKDSYELRKAGAGRVLLATSKHWALMVDEAEAKEPELPELLERLDCSSLDLVLVEGFRHLQFPKIELHRPALGKPLLFTGDSSVIAIASDAPIDQPCNLPQLDLNNPQEIAQFVKDYCEAIPRAD</sequence>
<dbReference type="GO" id="GO:0005525">
    <property type="term" value="F:GTP binding"/>
    <property type="evidence" value="ECO:0007669"/>
    <property type="project" value="InterPro"/>
</dbReference>
<evidence type="ECO:0000313" key="3">
    <source>
        <dbReference type="Proteomes" id="UP000094849"/>
    </source>
</evidence>
<proteinExistence type="predicted"/>
<organism evidence="2 3">
    <name type="scientific">Candidatus Thiodiazotropha endoloripes</name>
    <dbReference type="NCBI Taxonomy" id="1818881"/>
    <lineage>
        <taxon>Bacteria</taxon>
        <taxon>Pseudomonadati</taxon>
        <taxon>Pseudomonadota</taxon>
        <taxon>Gammaproteobacteria</taxon>
        <taxon>Chromatiales</taxon>
        <taxon>Sedimenticolaceae</taxon>
        <taxon>Candidatus Thiodiazotropha</taxon>
    </lineage>
</organism>
<reference evidence="2 3" key="1">
    <citation type="submission" date="2016-03" db="EMBL/GenBank/DDBJ databases">
        <title>Chemosynthetic sulphur-oxidizing symbionts of marine invertebrate animals are capable of nitrogen fixation.</title>
        <authorList>
            <person name="Petersen J.M."/>
            <person name="Kemper A."/>
            <person name="Gruber-Vodicka H."/>
            <person name="Cardini U."/>
            <person name="Geest Mvander."/>
            <person name="Kleiner M."/>
            <person name="Bulgheresi S."/>
            <person name="Fussmann M."/>
            <person name="Herbold C."/>
            <person name="Seah B.K.B."/>
            <person name="Antony C.Paul."/>
            <person name="Liu D."/>
            <person name="Belitz A."/>
            <person name="Weber M."/>
        </authorList>
    </citation>
    <scope>NUCLEOTIDE SEQUENCE [LARGE SCALE GENOMIC DNA]</scope>
    <source>
        <strain evidence="2">G_D</strain>
    </source>
</reference>
<accession>A0A1E2UHU8</accession>
<dbReference type="OrthoDB" id="9788394at2"/>
<dbReference type="FunFam" id="3.40.50.300:FF:000920">
    <property type="entry name" value="Molybdopterin-guanine dinucleotide biosynthesis protein B"/>
    <property type="match status" value="1"/>
</dbReference>
<protein>
    <submittedName>
        <fullName evidence="2">Molybdopterin-guanine dinucleotide biosynthesis protein B</fullName>
    </submittedName>
</protein>
<dbReference type="STRING" id="1818881.A3196_19430"/>
<feature type="domain" description="Molybdopterin-guanine dinucleotide biosynthesis protein B (MobB)" evidence="1">
    <location>
        <begin position="10"/>
        <end position="143"/>
    </location>
</feature>
<dbReference type="CDD" id="cd03116">
    <property type="entry name" value="MobB"/>
    <property type="match status" value="1"/>
</dbReference>
<comment type="caution">
    <text evidence="2">The sequence shown here is derived from an EMBL/GenBank/DDBJ whole genome shotgun (WGS) entry which is preliminary data.</text>
</comment>
<dbReference type="AlphaFoldDB" id="A0A1E2UHU8"/>